<accession>A0A3B0ZIS4</accession>
<dbReference type="AlphaFoldDB" id="A0A3B0ZIS4"/>
<proteinExistence type="predicted"/>
<name>A0A3B0ZIS4_9ZZZZ</name>
<evidence type="ECO:0000313" key="4">
    <source>
        <dbReference type="EMBL" id="VAW87217.1"/>
    </source>
</evidence>
<keyword evidence="1" id="KW-0805">Transcription regulation</keyword>
<feature type="domain" description="HTH araC/xylS-type" evidence="3">
    <location>
        <begin position="17"/>
        <end position="57"/>
    </location>
</feature>
<dbReference type="Gene3D" id="1.10.10.60">
    <property type="entry name" value="Homeodomain-like"/>
    <property type="match status" value="1"/>
</dbReference>
<dbReference type="InterPro" id="IPR018060">
    <property type="entry name" value="HTH_AraC"/>
</dbReference>
<evidence type="ECO:0000256" key="2">
    <source>
        <dbReference type="ARBA" id="ARBA00023163"/>
    </source>
</evidence>
<dbReference type="PROSITE" id="PS01124">
    <property type="entry name" value="HTH_ARAC_FAMILY_2"/>
    <property type="match status" value="1"/>
</dbReference>
<dbReference type="GO" id="GO:0043565">
    <property type="term" value="F:sequence-specific DNA binding"/>
    <property type="evidence" value="ECO:0007669"/>
    <property type="project" value="InterPro"/>
</dbReference>
<gene>
    <name evidence="4" type="ORF">MNBD_GAMMA16-1100</name>
</gene>
<reference evidence="4" key="1">
    <citation type="submission" date="2018-06" db="EMBL/GenBank/DDBJ databases">
        <authorList>
            <person name="Zhirakovskaya E."/>
        </authorList>
    </citation>
    <scope>NUCLEOTIDE SEQUENCE</scope>
</reference>
<dbReference type="EMBL" id="UOFO01000113">
    <property type="protein sequence ID" value="VAW87217.1"/>
    <property type="molecule type" value="Genomic_DNA"/>
</dbReference>
<evidence type="ECO:0000259" key="3">
    <source>
        <dbReference type="PROSITE" id="PS01124"/>
    </source>
</evidence>
<protein>
    <recommendedName>
        <fullName evidence="3">HTH araC/xylS-type domain-containing protein</fullName>
    </recommendedName>
</protein>
<organism evidence="4">
    <name type="scientific">hydrothermal vent metagenome</name>
    <dbReference type="NCBI Taxonomy" id="652676"/>
    <lineage>
        <taxon>unclassified sequences</taxon>
        <taxon>metagenomes</taxon>
        <taxon>ecological metagenomes</taxon>
    </lineage>
</organism>
<sequence>MRHPPIPIMCVAKCHYLENSNISSAEVSFLIGFDDPNSFVRAFHFWIGKTPESVRKKVGLYEIYTK</sequence>
<dbReference type="InterPro" id="IPR009057">
    <property type="entry name" value="Homeodomain-like_sf"/>
</dbReference>
<dbReference type="GO" id="GO:0003700">
    <property type="term" value="F:DNA-binding transcription factor activity"/>
    <property type="evidence" value="ECO:0007669"/>
    <property type="project" value="InterPro"/>
</dbReference>
<dbReference type="SUPFAM" id="SSF46689">
    <property type="entry name" value="Homeodomain-like"/>
    <property type="match status" value="1"/>
</dbReference>
<evidence type="ECO:0000256" key="1">
    <source>
        <dbReference type="ARBA" id="ARBA00023015"/>
    </source>
</evidence>
<keyword evidence="2" id="KW-0804">Transcription</keyword>